<gene>
    <name evidence="3" type="ORF">NSPZN2_70127</name>
</gene>
<dbReference type="RefSeq" id="WP_213044073.1">
    <property type="nucleotide sequence ID" value="NZ_CAJNBJ010000020.1"/>
</dbReference>
<dbReference type="PROSITE" id="PS50801">
    <property type="entry name" value="STAS"/>
    <property type="match status" value="1"/>
</dbReference>
<evidence type="ECO:0000259" key="2">
    <source>
        <dbReference type="PROSITE" id="PS50801"/>
    </source>
</evidence>
<dbReference type="EMBL" id="CAJNBJ010000020">
    <property type="protein sequence ID" value="CAE6796691.1"/>
    <property type="molecule type" value="Genomic_DNA"/>
</dbReference>
<dbReference type="Proteomes" id="UP000675880">
    <property type="component" value="Unassembled WGS sequence"/>
</dbReference>
<dbReference type="InterPro" id="IPR036513">
    <property type="entry name" value="STAS_dom_sf"/>
</dbReference>
<evidence type="ECO:0000313" key="3">
    <source>
        <dbReference type="EMBL" id="CAE6796691.1"/>
    </source>
</evidence>
<keyword evidence="4" id="KW-1185">Reference proteome</keyword>
<dbReference type="SUPFAM" id="SSF52091">
    <property type="entry name" value="SpoIIaa-like"/>
    <property type="match status" value="1"/>
</dbReference>
<proteinExistence type="predicted"/>
<sequence length="116" mass="12675">MLRITQVSEDSDQVCLKVEGRVIGDWVSELDRTCGSCLSQSRHITLDMSDVTYIDRQGVETLKRILGENVRLTGATLLVQALLGRQVVGKIRQGKTIGPGGPPIKAANLTNSRRSQ</sequence>
<protein>
    <recommendedName>
        <fullName evidence="2">STAS domain-containing protein</fullName>
    </recommendedName>
</protein>
<name>A0ABM8S9W1_9BACT</name>
<dbReference type="InterPro" id="IPR002645">
    <property type="entry name" value="STAS_dom"/>
</dbReference>
<feature type="region of interest" description="Disordered" evidence="1">
    <location>
        <begin position="94"/>
        <end position="116"/>
    </location>
</feature>
<comment type="caution">
    <text evidence="3">The sequence shown here is derived from an EMBL/GenBank/DDBJ whole genome shotgun (WGS) entry which is preliminary data.</text>
</comment>
<dbReference type="Gene3D" id="3.30.750.24">
    <property type="entry name" value="STAS domain"/>
    <property type="match status" value="1"/>
</dbReference>
<feature type="domain" description="STAS" evidence="2">
    <location>
        <begin position="1"/>
        <end position="79"/>
    </location>
</feature>
<evidence type="ECO:0000256" key="1">
    <source>
        <dbReference type="SAM" id="MobiDB-lite"/>
    </source>
</evidence>
<reference evidence="3 4" key="1">
    <citation type="submission" date="2021-02" db="EMBL/GenBank/DDBJ databases">
        <authorList>
            <person name="Han P."/>
        </authorList>
    </citation>
    <scope>NUCLEOTIDE SEQUENCE [LARGE SCALE GENOMIC DNA]</scope>
    <source>
        <strain evidence="3">Candidatus Nitrospira sp. ZN2</strain>
    </source>
</reference>
<dbReference type="Pfam" id="PF01740">
    <property type="entry name" value="STAS"/>
    <property type="match status" value="1"/>
</dbReference>
<accession>A0ABM8S9W1</accession>
<evidence type="ECO:0000313" key="4">
    <source>
        <dbReference type="Proteomes" id="UP000675880"/>
    </source>
</evidence>
<organism evidence="3 4">
    <name type="scientific">Nitrospira defluvii</name>
    <dbReference type="NCBI Taxonomy" id="330214"/>
    <lineage>
        <taxon>Bacteria</taxon>
        <taxon>Pseudomonadati</taxon>
        <taxon>Nitrospirota</taxon>
        <taxon>Nitrospiria</taxon>
        <taxon>Nitrospirales</taxon>
        <taxon>Nitrospiraceae</taxon>
        <taxon>Nitrospira</taxon>
    </lineage>
</organism>